<evidence type="ECO:0000256" key="1">
    <source>
        <dbReference type="SAM" id="MobiDB-lite"/>
    </source>
</evidence>
<feature type="compositionally biased region" description="Basic and acidic residues" evidence="1">
    <location>
        <begin position="1"/>
        <end position="11"/>
    </location>
</feature>
<dbReference type="EMBL" id="JBHRUH010000031">
    <property type="protein sequence ID" value="MFC3292959.1"/>
    <property type="molecule type" value="Genomic_DNA"/>
</dbReference>
<dbReference type="RefSeq" id="WP_019018259.1">
    <property type="nucleotide sequence ID" value="NZ_BMXD01000001.1"/>
</dbReference>
<protein>
    <recommendedName>
        <fullName evidence="4">Molecular chaperone DnaJ</fullName>
    </recommendedName>
</protein>
<feature type="region of interest" description="Disordered" evidence="1">
    <location>
        <begin position="1"/>
        <end position="29"/>
    </location>
</feature>
<organism evidence="2 3">
    <name type="scientific">Modicisalibacter luteus</name>
    <dbReference type="NCBI Taxonomy" id="453962"/>
    <lineage>
        <taxon>Bacteria</taxon>
        <taxon>Pseudomonadati</taxon>
        <taxon>Pseudomonadota</taxon>
        <taxon>Gammaproteobacteria</taxon>
        <taxon>Oceanospirillales</taxon>
        <taxon>Halomonadaceae</taxon>
        <taxon>Modicisalibacter</taxon>
    </lineage>
</organism>
<gene>
    <name evidence="2" type="ORF">ACFOEI_12935</name>
</gene>
<reference evidence="3" key="1">
    <citation type="journal article" date="2019" name="Int. J. Syst. Evol. Microbiol.">
        <title>The Global Catalogue of Microorganisms (GCM) 10K type strain sequencing project: providing services to taxonomists for standard genome sequencing and annotation.</title>
        <authorList>
            <consortium name="The Broad Institute Genomics Platform"/>
            <consortium name="The Broad Institute Genome Sequencing Center for Infectious Disease"/>
            <person name="Wu L."/>
            <person name="Ma J."/>
        </authorList>
    </citation>
    <scope>NUCLEOTIDE SEQUENCE [LARGE SCALE GENOMIC DNA]</scope>
    <source>
        <strain evidence="3">KCTC 12847</strain>
    </source>
</reference>
<accession>A0ABV7M514</accession>
<name>A0ABV7M514_9GAMM</name>
<evidence type="ECO:0008006" key="4">
    <source>
        <dbReference type="Google" id="ProtNLM"/>
    </source>
</evidence>
<dbReference type="InterPro" id="IPR036410">
    <property type="entry name" value="HSP_DnaJ_Cys-rich_dom_sf"/>
</dbReference>
<sequence length="60" mass="6169">MVTHNDERNEGMEPGDEAEPGTPGTGEDICRKCDGTGQLEGKECPDCGGTGYVIRGIGGA</sequence>
<proteinExistence type="predicted"/>
<evidence type="ECO:0000313" key="3">
    <source>
        <dbReference type="Proteomes" id="UP001595640"/>
    </source>
</evidence>
<evidence type="ECO:0000313" key="2">
    <source>
        <dbReference type="EMBL" id="MFC3292959.1"/>
    </source>
</evidence>
<dbReference type="Gene3D" id="6.20.20.10">
    <property type="match status" value="1"/>
</dbReference>
<comment type="caution">
    <text evidence="2">The sequence shown here is derived from an EMBL/GenBank/DDBJ whole genome shotgun (WGS) entry which is preliminary data.</text>
</comment>
<dbReference type="Proteomes" id="UP001595640">
    <property type="component" value="Unassembled WGS sequence"/>
</dbReference>
<keyword evidence="3" id="KW-1185">Reference proteome</keyword>
<dbReference type="SUPFAM" id="SSF57938">
    <property type="entry name" value="DnaJ/Hsp40 cysteine-rich domain"/>
    <property type="match status" value="1"/>
</dbReference>